<dbReference type="Proteomes" id="UP000224460">
    <property type="component" value="Unassembled WGS sequence"/>
</dbReference>
<protein>
    <submittedName>
        <fullName evidence="1">Uncharacterized protein</fullName>
    </submittedName>
</protein>
<evidence type="ECO:0000313" key="1">
    <source>
        <dbReference type="EMBL" id="PHV72144.1"/>
    </source>
</evidence>
<dbReference type="EMBL" id="PEDL01000001">
    <property type="protein sequence ID" value="PHV72144.1"/>
    <property type="molecule type" value="Genomic_DNA"/>
</dbReference>
<name>A0AC61DFZ5_9FIRM</name>
<organism evidence="1 2">
    <name type="scientific">Sporanaerobium hydrogeniformans</name>
    <dbReference type="NCBI Taxonomy" id="3072179"/>
    <lineage>
        <taxon>Bacteria</taxon>
        <taxon>Bacillati</taxon>
        <taxon>Bacillota</taxon>
        <taxon>Clostridia</taxon>
        <taxon>Lachnospirales</taxon>
        <taxon>Lachnospiraceae</taxon>
        <taxon>Sporanaerobium</taxon>
    </lineage>
</organism>
<sequence>MKKKKESQRGRLLATCLVLFSLIGMAGFLIRFGQKPLVAEEVEKAVGIPLVVDLLEDTGKRPHIKRKIKQIVVHNTANPKSTARNERDFLSNPTNTSSTSWHIAVDDQEMVQAIPVTEVAFHAGKKEGNYFGIGIEICESGDYKKAEQNAQKLIAYLMKTYHLKIEDIKTHQAFTGKECPRLILEHWDDFLEGVKEQYKVIK</sequence>
<accession>A0AC61DFZ5</accession>
<proteinExistence type="predicted"/>
<comment type="caution">
    <text evidence="1">The sequence shown here is derived from an EMBL/GenBank/DDBJ whole genome shotgun (WGS) entry which is preliminary data.</text>
</comment>
<evidence type="ECO:0000313" key="2">
    <source>
        <dbReference type="Proteomes" id="UP000224460"/>
    </source>
</evidence>
<keyword evidence="2" id="KW-1185">Reference proteome</keyword>
<reference evidence="1" key="1">
    <citation type="submission" date="2017-10" db="EMBL/GenBank/DDBJ databases">
        <title>Genome sequence of cellulolytic Lachnospiraceae bacterium XHS1971 isolated from hotspring sediment.</title>
        <authorList>
            <person name="Vasudevan G."/>
            <person name="Joshi A.J."/>
            <person name="Hivarkar S."/>
            <person name="Lanjekar V.B."/>
            <person name="Dhakephalkar P.K."/>
            <person name="Dagar S."/>
        </authorList>
    </citation>
    <scope>NUCLEOTIDE SEQUENCE</scope>
    <source>
        <strain evidence="1">XHS1971</strain>
    </source>
</reference>
<gene>
    <name evidence="1" type="ORF">CS063_01315</name>
</gene>